<gene>
    <name evidence="1" type="ORF">A8806_110156</name>
</gene>
<organism evidence="1 2">
    <name type="scientific">Faecalicatena orotica</name>
    <dbReference type="NCBI Taxonomy" id="1544"/>
    <lineage>
        <taxon>Bacteria</taxon>
        <taxon>Bacillati</taxon>
        <taxon>Bacillota</taxon>
        <taxon>Clostridia</taxon>
        <taxon>Lachnospirales</taxon>
        <taxon>Lachnospiraceae</taxon>
        <taxon>Faecalicatena</taxon>
    </lineage>
</organism>
<dbReference type="Proteomes" id="UP000245845">
    <property type="component" value="Unassembled WGS sequence"/>
</dbReference>
<sequence length="54" mass="6107">MHPVEEMILQLKKLRNGEEVVCKHCGKGVMKPIGDYKTTHCYVCDNCGSKINLD</sequence>
<protein>
    <submittedName>
        <fullName evidence="1">Uncharacterized protein</fullName>
    </submittedName>
</protein>
<proteinExistence type="predicted"/>
<name>A0A2Y9BGE1_9FIRM</name>
<accession>A0A2Y9BGE1</accession>
<dbReference type="EMBL" id="QGDL01000010">
    <property type="protein sequence ID" value="PWJ27981.1"/>
    <property type="molecule type" value="Genomic_DNA"/>
</dbReference>
<comment type="caution">
    <text evidence="1">The sequence shown here is derived from an EMBL/GenBank/DDBJ whole genome shotgun (WGS) entry which is preliminary data.</text>
</comment>
<keyword evidence="2" id="KW-1185">Reference proteome</keyword>
<reference evidence="1 2" key="1">
    <citation type="submission" date="2018-05" db="EMBL/GenBank/DDBJ databases">
        <title>The Hungate 1000. A catalogue of reference genomes from the rumen microbiome.</title>
        <authorList>
            <person name="Kelly W."/>
        </authorList>
    </citation>
    <scope>NUCLEOTIDE SEQUENCE [LARGE SCALE GENOMIC DNA]</scope>
    <source>
        <strain evidence="1 2">NLAE-zl-C242</strain>
    </source>
</reference>
<evidence type="ECO:0000313" key="1">
    <source>
        <dbReference type="EMBL" id="PWJ27981.1"/>
    </source>
</evidence>
<dbReference type="AlphaFoldDB" id="A0A2Y9BGE1"/>
<evidence type="ECO:0000313" key="2">
    <source>
        <dbReference type="Proteomes" id="UP000245845"/>
    </source>
</evidence>